<keyword evidence="2" id="KW-0413">Isomerase</keyword>
<gene>
    <name evidence="2" type="ORF">AVDCRST_MAG02-4363</name>
</gene>
<feature type="compositionally biased region" description="Basic and acidic residues" evidence="1">
    <location>
        <begin position="90"/>
        <end position="103"/>
    </location>
</feature>
<dbReference type="EC" id="5.4.2.7" evidence="2"/>
<feature type="compositionally biased region" description="Basic residues" evidence="1">
    <location>
        <begin position="152"/>
        <end position="163"/>
    </location>
</feature>
<dbReference type="GO" id="GO:0008973">
    <property type="term" value="F:phosphopentomutase activity"/>
    <property type="evidence" value="ECO:0007669"/>
    <property type="project" value="UniProtKB-EC"/>
</dbReference>
<feature type="compositionally biased region" description="Basic and acidic residues" evidence="1">
    <location>
        <begin position="205"/>
        <end position="230"/>
    </location>
</feature>
<accession>A0A6J4RT56</accession>
<feature type="compositionally biased region" description="Basic residues" evidence="1">
    <location>
        <begin position="257"/>
        <end position="289"/>
    </location>
</feature>
<protein>
    <submittedName>
        <fullName evidence="2">Phosphopentomutase</fullName>
        <ecNumber evidence="2">5.4.2.7</ecNumber>
    </submittedName>
</protein>
<name>A0A6J4RT56_9ACTN</name>
<feature type="compositionally biased region" description="Basic and acidic residues" evidence="1">
    <location>
        <begin position="374"/>
        <end position="388"/>
    </location>
</feature>
<organism evidence="2">
    <name type="scientific">uncultured Rubrobacteraceae bacterium</name>
    <dbReference type="NCBI Taxonomy" id="349277"/>
    <lineage>
        <taxon>Bacteria</taxon>
        <taxon>Bacillati</taxon>
        <taxon>Actinomycetota</taxon>
        <taxon>Rubrobacteria</taxon>
        <taxon>Rubrobacterales</taxon>
        <taxon>Rubrobacteraceae</taxon>
        <taxon>environmental samples</taxon>
    </lineage>
</organism>
<dbReference type="AlphaFoldDB" id="A0A6J4RT56"/>
<feature type="compositionally biased region" description="Basic residues" evidence="1">
    <location>
        <begin position="300"/>
        <end position="309"/>
    </location>
</feature>
<feature type="non-terminal residue" evidence="2">
    <location>
        <position position="388"/>
    </location>
</feature>
<proteinExistence type="predicted"/>
<feature type="compositionally biased region" description="Basic and acidic residues" evidence="1">
    <location>
        <begin position="130"/>
        <end position="150"/>
    </location>
</feature>
<feature type="compositionally biased region" description="Basic and acidic residues" evidence="1">
    <location>
        <begin position="179"/>
        <end position="190"/>
    </location>
</feature>
<feature type="region of interest" description="Disordered" evidence="1">
    <location>
        <begin position="1"/>
        <end position="388"/>
    </location>
</feature>
<feature type="compositionally biased region" description="Basic residues" evidence="1">
    <location>
        <begin position="104"/>
        <end position="115"/>
    </location>
</feature>
<feature type="compositionally biased region" description="Basic residues" evidence="1">
    <location>
        <begin position="52"/>
        <end position="71"/>
    </location>
</feature>
<feature type="compositionally biased region" description="Basic residues" evidence="1">
    <location>
        <begin position="320"/>
        <end position="329"/>
    </location>
</feature>
<feature type="compositionally biased region" description="Basic residues" evidence="1">
    <location>
        <begin position="12"/>
        <end position="42"/>
    </location>
</feature>
<dbReference type="EMBL" id="CADCVH010000108">
    <property type="protein sequence ID" value="CAA9474526.1"/>
    <property type="molecule type" value="Genomic_DNA"/>
</dbReference>
<feature type="compositionally biased region" description="Low complexity" evidence="1">
    <location>
        <begin position="336"/>
        <end position="347"/>
    </location>
</feature>
<evidence type="ECO:0000313" key="2">
    <source>
        <dbReference type="EMBL" id="CAA9474526.1"/>
    </source>
</evidence>
<reference evidence="2" key="1">
    <citation type="submission" date="2020-02" db="EMBL/GenBank/DDBJ databases">
        <authorList>
            <person name="Meier V. D."/>
        </authorList>
    </citation>
    <scope>NUCLEOTIDE SEQUENCE</scope>
    <source>
        <strain evidence="2">AVDCRST_MAG02</strain>
    </source>
</reference>
<sequence length="388" mass="44226">GTQSDGRGPGRPGRRQRPGRGTVRRRGREHPGEHRRRRRRPRRPEPASFGPRQHRRDRRRPAGRPPRRLPRAHGGALGGQGDARGTLGDDGARARRPAADVPRRLPRRRARKVRGRDRAGGYREQAGLGDGDHRGAGAGARKDRRLDPLHLSRLRLPGRRQHAAHPPGGALRGLPEGSQDAHRRGQDNGRARHRPSLPRPTGRLRAGEREPPRLRHHPALRDVHGQDQKRGPRGRGRRQDPGHLRRQGHHGTSPGPARRRRQNGRHPRCPRSHRVRPRLRQPRGLRRQVRPPPRPAGHGREHKTLRRPPARAARRDDRRRPAHRHRRPRQRPDLQGNRPHPRAGAAARGRRRRATRPRGPDRLFGRRGFYRGVDGCREGRSSGGELRV</sequence>
<evidence type="ECO:0000256" key="1">
    <source>
        <dbReference type="SAM" id="MobiDB-lite"/>
    </source>
</evidence>
<feature type="non-terminal residue" evidence="2">
    <location>
        <position position="1"/>
    </location>
</feature>